<protein>
    <recommendedName>
        <fullName evidence="2">MmyB-like transcription regulator ligand binding domain-containing protein</fullName>
    </recommendedName>
</protein>
<dbReference type="PANTHER" id="PTHR35010">
    <property type="entry name" value="BLL4672 PROTEIN-RELATED"/>
    <property type="match status" value="1"/>
</dbReference>
<accession>A0ABQ4A0X5</accession>
<comment type="caution">
    <text evidence="3">The sequence shown here is derived from an EMBL/GenBank/DDBJ whole genome shotgun (WGS) entry which is preliminary data.</text>
</comment>
<dbReference type="InterPro" id="IPR041413">
    <property type="entry name" value="MLTR_LBD"/>
</dbReference>
<reference evidence="3 4" key="1">
    <citation type="submission" date="2021-01" db="EMBL/GenBank/DDBJ databases">
        <title>Whole genome shotgun sequence of Actinoplanes humidus NBRC 14915.</title>
        <authorList>
            <person name="Komaki H."/>
            <person name="Tamura T."/>
        </authorList>
    </citation>
    <scope>NUCLEOTIDE SEQUENCE [LARGE SCALE GENOMIC DNA]</scope>
    <source>
        <strain evidence="3 4">NBRC 14915</strain>
    </source>
</reference>
<gene>
    <name evidence="3" type="ORF">Ahu01nite_075800</name>
</gene>
<proteinExistence type="predicted"/>
<name>A0ABQ4A0X5_9ACTN</name>
<evidence type="ECO:0000313" key="3">
    <source>
        <dbReference type="EMBL" id="GIE24478.1"/>
    </source>
</evidence>
<dbReference type="Proteomes" id="UP000603200">
    <property type="component" value="Unassembled WGS sequence"/>
</dbReference>
<feature type="region of interest" description="Disordered" evidence="1">
    <location>
        <begin position="155"/>
        <end position="233"/>
    </location>
</feature>
<feature type="domain" description="MmyB-like transcription regulator ligand binding" evidence="2">
    <location>
        <begin position="40"/>
        <end position="115"/>
    </location>
</feature>
<evidence type="ECO:0000313" key="4">
    <source>
        <dbReference type="Proteomes" id="UP000603200"/>
    </source>
</evidence>
<dbReference type="EMBL" id="BOMN01000111">
    <property type="protein sequence ID" value="GIE24478.1"/>
    <property type="molecule type" value="Genomic_DNA"/>
</dbReference>
<feature type="domain" description="MmyB-like transcription regulator ligand binding" evidence="2">
    <location>
        <begin position="117"/>
        <end position="166"/>
    </location>
</feature>
<dbReference type="RefSeq" id="WP_239159465.1">
    <property type="nucleotide sequence ID" value="NZ_BAAATV010000019.1"/>
</dbReference>
<organism evidence="3 4">
    <name type="scientific">Winogradskya humida</name>
    <dbReference type="NCBI Taxonomy" id="113566"/>
    <lineage>
        <taxon>Bacteria</taxon>
        <taxon>Bacillati</taxon>
        <taxon>Actinomycetota</taxon>
        <taxon>Actinomycetes</taxon>
        <taxon>Micromonosporales</taxon>
        <taxon>Micromonosporaceae</taxon>
        <taxon>Winogradskya</taxon>
    </lineage>
</organism>
<dbReference type="PANTHER" id="PTHR35010:SF2">
    <property type="entry name" value="BLL4672 PROTEIN"/>
    <property type="match status" value="1"/>
</dbReference>
<evidence type="ECO:0000256" key="1">
    <source>
        <dbReference type="SAM" id="MobiDB-lite"/>
    </source>
</evidence>
<sequence length="233" mass="25750">MVHALAGALLLEPEAIAYLRDLAGPAGTRPRRAARREYASPGLLAMIATWPQTPALIYDRSMDLLATNPLGEALFSWLGDETNLLRGIFLRPQARTFYRDWARIAEGCVAAMRTADTDTAEIKHFDHEVVGRMSLRFENLTVSSAPGQHLVAYHADPGSPEADALALPGSYPTPASQEPANGHDARRRAGRPDRGRRCRSRRVWQVERAGPLRPRPSSHMQRFRAGLRPGSEV</sequence>
<keyword evidence="4" id="KW-1185">Reference proteome</keyword>
<evidence type="ECO:0000259" key="2">
    <source>
        <dbReference type="Pfam" id="PF17765"/>
    </source>
</evidence>
<dbReference type="Pfam" id="PF17765">
    <property type="entry name" value="MLTR_LBD"/>
    <property type="match status" value="2"/>
</dbReference>
<dbReference type="Gene3D" id="3.30.450.180">
    <property type="match status" value="1"/>
</dbReference>